<evidence type="ECO:0000259" key="1">
    <source>
        <dbReference type="PROSITE" id="PS50011"/>
    </source>
</evidence>
<dbReference type="Gene3D" id="1.10.510.10">
    <property type="entry name" value="Transferase(Phosphotransferase) domain 1"/>
    <property type="match status" value="1"/>
</dbReference>
<dbReference type="GO" id="GO:0004672">
    <property type="term" value="F:protein kinase activity"/>
    <property type="evidence" value="ECO:0007669"/>
    <property type="project" value="InterPro"/>
</dbReference>
<keyword evidence="3" id="KW-1185">Reference proteome</keyword>
<dbReference type="PROSITE" id="PS50011">
    <property type="entry name" value="PROTEIN_KINASE_DOM"/>
    <property type="match status" value="1"/>
</dbReference>
<dbReference type="AlphaFoldDB" id="A0A292PK80"/>
<dbReference type="Proteomes" id="UP001412239">
    <property type="component" value="Unassembled WGS sequence"/>
</dbReference>
<feature type="domain" description="Protein kinase" evidence="1">
    <location>
        <begin position="1"/>
        <end position="265"/>
    </location>
</feature>
<dbReference type="InterPro" id="IPR000719">
    <property type="entry name" value="Prot_kinase_dom"/>
</dbReference>
<dbReference type="EMBL" id="LN891237">
    <property type="protein sequence ID" value="CUS07181.1"/>
    <property type="molecule type" value="Genomic_DNA"/>
</dbReference>
<evidence type="ECO:0000313" key="2">
    <source>
        <dbReference type="EMBL" id="CUS07181.1"/>
    </source>
</evidence>
<dbReference type="GO" id="GO:0005524">
    <property type="term" value="F:ATP binding"/>
    <property type="evidence" value="ECO:0007669"/>
    <property type="project" value="InterPro"/>
</dbReference>
<dbReference type="InterPro" id="IPR011009">
    <property type="entry name" value="Kinase-like_dom_sf"/>
</dbReference>
<reference evidence="2" key="1">
    <citation type="submission" date="2015-10" db="EMBL/GenBank/DDBJ databases">
        <authorList>
            <person name="Regsiter A."/>
            <person name="william w."/>
        </authorList>
    </citation>
    <scope>NUCLEOTIDE SEQUENCE</scope>
    <source>
        <strain evidence="2">Montdore</strain>
    </source>
</reference>
<dbReference type="SUPFAM" id="SSF56112">
    <property type="entry name" value="Protein kinase-like (PK-like)"/>
    <property type="match status" value="1"/>
</dbReference>
<sequence length="265" mass="28809">MNQASNRITLFPIPASLPRGRYPIRPRDAVPTTAGLPWTTYTGIVTLQLAGTVVIARRPDHTLVSISTLKGKRSANDIPFQVHPNLVHIYESYIMYDTTQVINVPAIHTYSLAQVLKGIRFLHERQLLHGSIKLGNILVSAKAGDVEIKIANLAMCAKLPQGHEDSLQDIRSLGTTMRHLMEKGLVLCPDSAPLQNPGQWSAEAINFNNTTAFASPSVLAGHAFLKVAAPTMSLSAPILISTLAAKRNWKPYIGANPQDGQQGPM</sequence>
<proteinExistence type="predicted"/>
<name>A0A292PK80_9PEZI</name>
<evidence type="ECO:0000313" key="3">
    <source>
        <dbReference type="Proteomes" id="UP001412239"/>
    </source>
</evidence>
<protein>
    <recommendedName>
        <fullName evidence="1">Protein kinase domain-containing protein</fullName>
    </recommendedName>
</protein>
<accession>A0A292PK80</accession>
<gene>
    <name evidence="2" type="ORF">GSTUAT00008742001</name>
</gene>
<organism evidence="2 3">
    <name type="scientific">Tuber aestivum</name>
    <name type="common">summer truffle</name>
    <dbReference type="NCBI Taxonomy" id="59557"/>
    <lineage>
        <taxon>Eukaryota</taxon>
        <taxon>Fungi</taxon>
        <taxon>Dikarya</taxon>
        <taxon>Ascomycota</taxon>
        <taxon>Pezizomycotina</taxon>
        <taxon>Pezizomycetes</taxon>
        <taxon>Pezizales</taxon>
        <taxon>Tuberaceae</taxon>
        <taxon>Tuber</taxon>
    </lineage>
</organism>